<gene>
    <name evidence="1" type="ORF">G2W53_032983</name>
</gene>
<name>A0A834SZ73_9FABA</name>
<evidence type="ECO:0000313" key="1">
    <source>
        <dbReference type="EMBL" id="KAF7812007.1"/>
    </source>
</evidence>
<proteinExistence type="predicted"/>
<sequence>MGIAILNDFKRVEGDRALGLQSLPIAFNTETAKWICVGSIDITQLSVAALTFDQTLTLAVPSLTVTAPLQLVSTHESRDVGVGQEYDKISGCDTAKQMCDKLQVTNEGTSKVKEIKINMLVHEYKLFMKKKNERIDDMFNKFLKILGDLKALERPYSDREQVRKFLRSLPKLWKSKVDTIESGNIDSLTFDELRGILIAYERTYLKRYEQEDKKKNVPFKSSSSFERCEEDDDEEGELDEQHFAFFTKKMENYARRKKQLWKQHHSQFTKKGSKSEQDDDAQEEELEQEMANFCFMAQEEPEVTITPEIDNTPTKEDLQDALDEESNDFQILLEKIELMEKIIDLLGTEDIPKLPYVSKDWYMTCKKSFIIIDYSSKSRLNNFKHVFFYVLDQQHVALLFFLQIDPLVDDEDTLKTFSKIPSFSNQDVVEGGDVAWVQYKIIDHSPRIFHFIDFVVDHFKCLYEKMHGDDDNHNNLARGLIVCERQDHDIIKMITTPNRNPFRVRKMFEFLPTLGII</sequence>
<dbReference type="Proteomes" id="UP000634136">
    <property type="component" value="Unassembled WGS sequence"/>
</dbReference>
<dbReference type="AlphaFoldDB" id="A0A834SZ73"/>
<dbReference type="EMBL" id="JAAIUW010000010">
    <property type="protein sequence ID" value="KAF7812007.1"/>
    <property type="molecule type" value="Genomic_DNA"/>
</dbReference>
<reference evidence="1" key="1">
    <citation type="submission" date="2020-09" db="EMBL/GenBank/DDBJ databases">
        <title>Genome-Enabled Discovery of Anthraquinone Biosynthesis in Senna tora.</title>
        <authorList>
            <person name="Kang S.-H."/>
            <person name="Pandey R.P."/>
            <person name="Lee C.-M."/>
            <person name="Sim J.-S."/>
            <person name="Jeong J.-T."/>
            <person name="Choi B.-S."/>
            <person name="Jung M."/>
            <person name="Ginzburg D."/>
            <person name="Zhao K."/>
            <person name="Won S.Y."/>
            <person name="Oh T.-J."/>
            <person name="Yu Y."/>
            <person name="Kim N.-H."/>
            <person name="Lee O.R."/>
            <person name="Lee T.-H."/>
            <person name="Bashyal P."/>
            <person name="Kim T.-S."/>
            <person name="Lee W.-H."/>
            <person name="Kawkins C."/>
            <person name="Kim C.-K."/>
            <person name="Kim J.S."/>
            <person name="Ahn B.O."/>
            <person name="Rhee S.Y."/>
            <person name="Sohng J.K."/>
        </authorList>
    </citation>
    <scope>NUCLEOTIDE SEQUENCE</scope>
    <source>
        <tissue evidence="1">Leaf</tissue>
    </source>
</reference>
<dbReference type="PANTHER" id="PTHR34676">
    <property type="entry name" value="DUF4219 DOMAIN-CONTAINING PROTEIN-RELATED"/>
    <property type="match status" value="1"/>
</dbReference>
<keyword evidence="2" id="KW-1185">Reference proteome</keyword>
<dbReference type="PANTHER" id="PTHR34676:SF17">
    <property type="entry name" value="OS06G0684500 PROTEIN"/>
    <property type="match status" value="1"/>
</dbReference>
<protein>
    <submittedName>
        <fullName evidence="1">Uncharacterized protein</fullName>
    </submittedName>
</protein>
<dbReference type="OrthoDB" id="851096at2759"/>
<evidence type="ECO:0000313" key="2">
    <source>
        <dbReference type="Proteomes" id="UP000634136"/>
    </source>
</evidence>
<organism evidence="1 2">
    <name type="scientific">Senna tora</name>
    <dbReference type="NCBI Taxonomy" id="362788"/>
    <lineage>
        <taxon>Eukaryota</taxon>
        <taxon>Viridiplantae</taxon>
        <taxon>Streptophyta</taxon>
        <taxon>Embryophyta</taxon>
        <taxon>Tracheophyta</taxon>
        <taxon>Spermatophyta</taxon>
        <taxon>Magnoliopsida</taxon>
        <taxon>eudicotyledons</taxon>
        <taxon>Gunneridae</taxon>
        <taxon>Pentapetalae</taxon>
        <taxon>rosids</taxon>
        <taxon>fabids</taxon>
        <taxon>Fabales</taxon>
        <taxon>Fabaceae</taxon>
        <taxon>Caesalpinioideae</taxon>
        <taxon>Cassia clade</taxon>
        <taxon>Senna</taxon>
    </lineage>
</organism>
<accession>A0A834SZ73</accession>
<comment type="caution">
    <text evidence="1">The sequence shown here is derived from an EMBL/GenBank/DDBJ whole genome shotgun (WGS) entry which is preliminary data.</text>
</comment>
<dbReference type="Pfam" id="PF14223">
    <property type="entry name" value="Retrotran_gag_2"/>
    <property type="match status" value="1"/>
</dbReference>